<protein>
    <submittedName>
        <fullName evidence="1">Uncharacterized protein</fullName>
    </submittedName>
</protein>
<organism evidence="1 2">
    <name type="scientific">Vibrio rotiferianus</name>
    <dbReference type="NCBI Taxonomy" id="190895"/>
    <lineage>
        <taxon>Bacteria</taxon>
        <taxon>Pseudomonadati</taxon>
        <taxon>Pseudomonadota</taxon>
        <taxon>Gammaproteobacteria</taxon>
        <taxon>Vibrionales</taxon>
        <taxon>Vibrionaceae</taxon>
        <taxon>Vibrio</taxon>
    </lineage>
</organism>
<comment type="caution">
    <text evidence="1">The sequence shown here is derived from an EMBL/GenBank/DDBJ whole genome shotgun (WGS) entry which is preliminary data.</text>
</comment>
<gene>
    <name evidence="1" type="ORF">F0262_24875</name>
</gene>
<reference evidence="1 2" key="1">
    <citation type="submission" date="2019-08" db="EMBL/GenBank/DDBJ databases">
        <title>Draft genome sequencing and comparative genomics of hatchery-associated Vibrios.</title>
        <authorList>
            <person name="Kehlet-Delgado H."/>
            <person name="Mueller R.S."/>
        </authorList>
    </citation>
    <scope>NUCLEOTIDE SEQUENCE [LARGE SCALE GENOMIC DNA]</scope>
    <source>
        <strain evidence="1 2">00-78-3</strain>
    </source>
</reference>
<accession>A0A7Y4E3G6</accession>
<dbReference type="Proteomes" id="UP000572072">
    <property type="component" value="Unassembled WGS sequence"/>
</dbReference>
<proteinExistence type="predicted"/>
<sequence length="435" mass="51534">MPRASLEFAATLYQEQNELLESMRDDDDSVLDAIYDAQKRYDDYVRKLSTQPEVVAAVPSFVNDRYNAYFQAAAWHVVYLSQNTDVLDQMFMLEYAPGDAPRWTDHRSFHFLEDKEANFIINYLKTKGEKLWLHSVSNYISRNRRAEHLELFVHEGQFRFPGSFWTVVGYFNTPQSVQLIKELDQASETGIYIRDLLLLQQPEAWERVRTREGIESDFGDTLARYGTPDDLDLFTQFIDATPVGLRFHYLDTIVSFGNLRALTWLFGQLKHSDAVYRAICFQKMCEFFPEELDDDPDFEDILEVYEDTLSLEGEEEEEWEDRVPEPAYLQSLWVDVQSNVLAIRDINKRYDGAGERDHEFDLLYILRTNRYNGIRSRLDTLFEDLIMYTGQYFPFDCDAYMEKQDTQIDVWEKYLVENREKYLPGRWVRWGEYID</sequence>
<dbReference type="EMBL" id="VTYN01000061">
    <property type="protein sequence ID" value="NOH51236.1"/>
    <property type="molecule type" value="Genomic_DNA"/>
</dbReference>
<name>A0A7Y4E3G6_9VIBR</name>
<dbReference type="RefSeq" id="WP_171359421.1">
    <property type="nucleotide sequence ID" value="NZ_VTYN01000061.1"/>
</dbReference>
<evidence type="ECO:0000313" key="2">
    <source>
        <dbReference type="Proteomes" id="UP000572072"/>
    </source>
</evidence>
<dbReference type="AlphaFoldDB" id="A0A7Y4E3G6"/>
<evidence type="ECO:0000313" key="1">
    <source>
        <dbReference type="EMBL" id="NOH51236.1"/>
    </source>
</evidence>